<dbReference type="CDD" id="cd16148">
    <property type="entry name" value="sulfatase_like"/>
    <property type="match status" value="1"/>
</dbReference>
<dbReference type="AlphaFoldDB" id="A0A1W9S198"/>
<dbReference type="PANTHER" id="PTHR43751">
    <property type="entry name" value="SULFATASE"/>
    <property type="match status" value="1"/>
</dbReference>
<feature type="transmembrane region" description="Helical" evidence="1">
    <location>
        <begin position="151"/>
        <end position="171"/>
    </location>
</feature>
<evidence type="ECO:0000313" key="4">
    <source>
        <dbReference type="Proteomes" id="UP000192611"/>
    </source>
</evidence>
<feature type="transmembrane region" description="Helical" evidence="1">
    <location>
        <begin position="7"/>
        <end position="28"/>
    </location>
</feature>
<keyword evidence="1" id="KW-0812">Transmembrane</keyword>
<dbReference type="Gene3D" id="3.40.720.10">
    <property type="entry name" value="Alkaline Phosphatase, subunit A"/>
    <property type="match status" value="1"/>
</dbReference>
<protein>
    <recommendedName>
        <fullName evidence="2">Sulfatase N-terminal domain-containing protein</fullName>
    </recommendedName>
</protein>
<feature type="transmembrane region" description="Helical" evidence="1">
    <location>
        <begin position="116"/>
        <end position="139"/>
    </location>
</feature>
<dbReference type="PANTHER" id="PTHR43751:SF3">
    <property type="entry name" value="SULFATASE N-TERMINAL DOMAIN-CONTAINING PROTEIN"/>
    <property type="match status" value="1"/>
</dbReference>
<dbReference type="Proteomes" id="UP000192611">
    <property type="component" value="Unassembled WGS sequence"/>
</dbReference>
<keyword evidence="1" id="KW-0472">Membrane</keyword>
<comment type="caution">
    <text evidence="3">The sequence shown here is derived from an EMBL/GenBank/DDBJ whole genome shotgun (WGS) entry which is preliminary data.</text>
</comment>
<dbReference type="SUPFAM" id="SSF53649">
    <property type="entry name" value="Alkaline phosphatase-like"/>
    <property type="match status" value="1"/>
</dbReference>
<keyword evidence="1" id="KW-1133">Transmembrane helix</keyword>
<evidence type="ECO:0000313" key="3">
    <source>
        <dbReference type="EMBL" id="OQX90506.1"/>
    </source>
</evidence>
<proteinExistence type="predicted"/>
<gene>
    <name evidence="3" type="ORF">B6D57_02770</name>
</gene>
<accession>A0A1W9S198</accession>
<dbReference type="InterPro" id="IPR017850">
    <property type="entry name" value="Alkaline_phosphatase_core_sf"/>
</dbReference>
<evidence type="ECO:0000256" key="1">
    <source>
        <dbReference type="SAM" id="Phobius"/>
    </source>
</evidence>
<organism evidence="3 4">
    <name type="scientific">Candidatus Coatesbacteria bacterium 4484_99</name>
    <dbReference type="NCBI Taxonomy" id="1970774"/>
    <lineage>
        <taxon>Bacteria</taxon>
        <taxon>Candidatus Coatesiibacteriota</taxon>
    </lineage>
</organism>
<dbReference type="EMBL" id="NATQ01000046">
    <property type="protein sequence ID" value="OQX90506.1"/>
    <property type="molecule type" value="Genomic_DNA"/>
</dbReference>
<dbReference type="InterPro" id="IPR000917">
    <property type="entry name" value="Sulfatase_N"/>
</dbReference>
<feature type="transmembrane region" description="Helical" evidence="1">
    <location>
        <begin position="83"/>
        <end position="104"/>
    </location>
</feature>
<evidence type="ECO:0000259" key="2">
    <source>
        <dbReference type="Pfam" id="PF00884"/>
    </source>
</evidence>
<dbReference type="Pfam" id="PF00884">
    <property type="entry name" value="Sulfatase"/>
    <property type="match status" value="1"/>
</dbReference>
<sequence>MRRLYRFIVLILLAVLLISAIEVINVVLIEKYNKWGATVLIDYVFRAYLIDLIFFTAFFLVSLLILFLAGLIPFIKKLYKTNILWIAFSLSTALTIVVSFSYPINHHFLPRAYSLVSIVVNALLFLLAVPISIGIYHLGRILSSLWRKNSVVFISVCVIVGLLIVGIVNHIKVDREPISQYLVDLEVGDGHRPNILVLTFDALRPDHLSCYGYNRITTPSFDSVAEDGVMFKWAFCNATQTAPSVMTMMSSQYPTVHGRIDPFHTAREGITTLAQILKKAGYNTNCFVYNPNLMSKAGYGWGFDVYEEYGDINTLSLFRGTMTYLFIKNLTEALSKMGIYIKGNPNDWMTEKIVEKIKSNDRFLIWAHFLDPHHPYTIEDRFFVGDSERREYLKQLIESKGGFVQIDDLGVPIEDIIDMYDSEILQVDCRLARIVEALKLSGKYDDTVIIITADHGEELEDNKGIRGHGTCHYMAAVRVPMIVKFARSSNVGGIVSEYPVSHIDIAPTILGLLDISDCPLFAGEDIRNNILMDELGLDKEIYIEGIVKGYADLEYCSLRNKGWCLITTSDYDELYYEVEDRYDHTNLIEGNSEIASKMKEKIGEWKKGLNELVKGLGENRELIMSEEKKEEMRGLGYIQ</sequence>
<dbReference type="InterPro" id="IPR052701">
    <property type="entry name" value="GAG_Ulvan_Degrading_Sulfatases"/>
</dbReference>
<feature type="transmembrane region" description="Helical" evidence="1">
    <location>
        <begin position="48"/>
        <end position="71"/>
    </location>
</feature>
<name>A0A1W9S198_9BACT</name>
<reference evidence="4" key="1">
    <citation type="submission" date="2017-03" db="EMBL/GenBank/DDBJ databases">
        <title>Novel pathways for hydrocarbon cycling and metabolic interdependencies in hydrothermal sediment communities.</title>
        <authorList>
            <person name="Dombrowski N."/>
            <person name="Seitz K."/>
            <person name="Teske A."/>
            <person name="Baker B."/>
        </authorList>
    </citation>
    <scope>NUCLEOTIDE SEQUENCE [LARGE SCALE GENOMIC DNA]</scope>
</reference>
<feature type="domain" description="Sulfatase N-terminal" evidence="2">
    <location>
        <begin position="193"/>
        <end position="515"/>
    </location>
</feature>